<accession>A0ABS5WIB9</accession>
<organism evidence="1 2">
    <name type="scientific">Zobellia barbeyronii</name>
    <dbReference type="NCBI Taxonomy" id="2748009"/>
    <lineage>
        <taxon>Bacteria</taxon>
        <taxon>Pseudomonadati</taxon>
        <taxon>Bacteroidota</taxon>
        <taxon>Flavobacteriia</taxon>
        <taxon>Flavobacteriales</taxon>
        <taxon>Flavobacteriaceae</taxon>
        <taxon>Zobellia</taxon>
    </lineage>
</organism>
<reference evidence="2" key="1">
    <citation type="submission" date="2023-07" db="EMBL/GenBank/DDBJ databases">
        <title>Zobellia barbeyronii sp. nov., a new marine flavobacterium, isolated from green and red algae.</title>
        <authorList>
            <person name="Nedashkovskaya O.I."/>
            <person name="Otstavnykh N."/>
            <person name="Zhukova N."/>
            <person name="Guzev K."/>
            <person name="Chausova V."/>
            <person name="Tekutyeva L."/>
            <person name="Mikhailov V."/>
            <person name="Isaeva M."/>
        </authorList>
    </citation>
    <scope>NUCLEOTIDE SEQUENCE [LARGE SCALE GENOMIC DNA]</scope>
    <source>
        <strain evidence="2">KMM 6746</strain>
    </source>
</reference>
<protein>
    <submittedName>
        <fullName evidence="1">Uncharacterized protein</fullName>
    </submittedName>
</protein>
<proteinExistence type="predicted"/>
<comment type="caution">
    <text evidence="1">The sequence shown here is derived from an EMBL/GenBank/DDBJ whole genome shotgun (WGS) entry which is preliminary data.</text>
</comment>
<gene>
    <name evidence="1" type="ORF">HW347_17780</name>
</gene>
<dbReference type="RefSeq" id="WP_214613099.1">
    <property type="nucleotide sequence ID" value="NZ_JACATN010000006.1"/>
</dbReference>
<sequence length="276" mass="32341">MKYILLSCFLYLNIMVAQQPEKNAENKSKTLEGFYDLSEMEMPTKLYLLDNNLFHYYSIFGSVDLEVYGTYSIEGNELKLQPNKELVQPYILYARHNDQLKDSISINYISPEHHREKMFFKVDKKWVTNLESKGSFEEVSIKFKSKAIKDIKVNLTASQLRETPVFNTVELYFGKVSEGDNEFIMDNNRFYYMRKRLAKTPLLLEGDTIISGDEKRIREPLHESDKEAITKYITKGGIFSDTTINRGNEFYKIDLKKEDSKPLLHVLKNGKVKEEY</sequence>
<name>A0ABS5WIB9_9FLAO</name>
<dbReference type="EMBL" id="JACATN010000006">
    <property type="protein sequence ID" value="MBT2163125.1"/>
    <property type="molecule type" value="Genomic_DNA"/>
</dbReference>
<evidence type="ECO:0000313" key="1">
    <source>
        <dbReference type="EMBL" id="MBT2163125.1"/>
    </source>
</evidence>
<keyword evidence="2" id="KW-1185">Reference proteome</keyword>
<evidence type="ECO:0000313" key="2">
    <source>
        <dbReference type="Proteomes" id="UP000740413"/>
    </source>
</evidence>
<dbReference type="Proteomes" id="UP000740413">
    <property type="component" value="Unassembled WGS sequence"/>
</dbReference>